<name>A0A933LPL6_UNCTE</name>
<evidence type="ECO:0000259" key="4">
    <source>
        <dbReference type="PROSITE" id="PS50893"/>
    </source>
</evidence>
<protein>
    <submittedName>
        <fullName evidence="5">ABC transporter ATP-binding protein</fullName>
    </submittedName>
</protein>
<dbReference type="EMBL" id="JACQWF010000123">
    <property type="protein sequence ID" value="MBI4595258.1"/>
    <property type="molecule type" value="Genomic_DNA"/>
</dbReference>
<comment type="caution">
    <text evidence="5">The sequence shown here is derived from an EMBL/GenBank/DDBJ whole genome shotgun (WGS) entry which is preliminary data.</text>
</comment>
<dbReference type="SUPFAM" id="SSF52540">
    <property type="entry name" value="P-loop containing nucleoside triphosphate hydrolases"/>
    <property type="match status" value="1"/>
</dbReference>
<dbReference type="InterPro" id="IPR003593">
    <property type="entry name" value="AAA+_ATPase"/>
</dbReference>
<dbReference type="Proteomes" id="UP000772181">
    <property type="component" value="Unassembled WGS sequence"/>
</dbReference>
<evidence type="ECO:0000256" key="3">
    <source>
        <dbReference type="ARBA" id="ARBA00022840"/>
    </source>
</evidence>
<dbReference type="SMART" id="SM00382">
    <property type="entry name" value="AAA"/>
    <property type="match status" value="1"/>
</dbReference>
<dbReference type="InterPro" id="IPR003439">
    <property type="entry name" value="ABC_transporter-like_ATP-bd"/>
</dbReference>
<gene>
    <name evidence="5" type="ORF">HY730_02650</name>
</gene>
<dbReference type="Pfam" id="PF00005">
    <property type="entry name" value="ABC_tran"/>
    <property type="match status" value="1"/>
</dbReference>
<evidence type="ECO:0000256" key="2">
    <source>
        <dbReference type="ARBA" id="ARBA00022741"/>
    </source>
</evidence>
<dbReference type="AlphaFoldDB" id="A0A933LPL6"/>
<dbReference type="GO" id="GO:0005524">
    <property type="term" value="F:ATP binding"/>
    <property type="evidence" value="ECO:0007669"/>
    <property type="project" value="UniProtKB-KW"/>
</dbReference>
<keyword evidence="3 5" id="KW-0067">ATP-binding</keyword>
<dbReference type="GO" id="GO:0016887">
    <property type="term" value="F:ATP hydrolysis activity"/>
    <property type="evidence" value="ECO:0007669"/>
    <property type="project" value="InterPro"/>
</dbReference>
<keyword evidence="2" id="KW-0547">Nucleotide-binding</keyword>
<evidence type="ECO:0000256" key="1">
    <source>
        <dbReference type="ARBA" id="ARBA00022448"/>
    </source>
</evidence>
<dbReference type="InterPro" id="IPR051120">
    <property type="entry name" value="ABC_AA/LPS_Transport"/>
</dbReference>
<dbReference type="Gene3D" id="3.40.50.300">
    <property type="entry name" value="P-loop containing nucleotide triphosphate hydrolases"/>
    <property type="match status" value="1"/>
</dbReference>
<dbReference type="GO" id="GO:0005886">
    <property type="term" value="C:plasma membrane"/>
    <property type="evidence" value="ECO:0007669"/>
    <property type="project" value="TreeGrafter"/>
</dbReference>
<evidence type="ECO:0000313" key="5">
    <source>
        <dbReference type="EMBL" id="MBI4595258.1"/>
    </source>
</evidence>
<dbReference type="InterPro" id="IPR027417">
    <property type="entry name" value="P-loop_NTPase"/>
</dbReference>
<feature type="domain" description="ABC transporter" evidence="4">
    <location>
        <begin position="2"/>
        <end position="227"/>
    </location>
</feature>
<proteinExistence type="predicted"/>
<reference evidence="5" key="1">
    <citation type="submission" date="2020-07" db="EMBL/GenBank/DDBJ databases">
        <title>Huge and variable diversity of episymbiotic CPR bacteria and DPANN archaea in groundwater ecosystems.</title>
        <authorList>
            <person name="He C.Y."/>
            <person name="Keren R."/>
            <person name="Whittaker M."/>
            <person name="Farag I.F."/>
            <person name="Doudna J."/>
            <person name="Cate J.H.D."/>
            <person name="Banfield J.F."/>
        </authorList>
    </citation>
    <scope>NUCLEOTIDE SEQUENCE</scope>
    <source>
        <strain evidence="5">NC_groundwater_1482_Ag_S-0.65um_47_24</strain>
    </source>
</reference>
<accession>A0A933LPL6</accession>
<sequence>MLEVRTISKSFGGLMALDKINLQVKEGQVMGIIGSNGAGKTTLFNIISGFLKPDKGMVLLDGGRLDHLSPNQVVRRGVGRTFQVTKIFKNFSVLDNLRVVCSEKQAIIDSVNYVQLDKLLDRQAGLLSLFEQKRLELTMALVLRPRLLLMDEVSSGLSLSEKNYFKDVIARIKRDLGPAIVLIEHDVKVALELSDRLTVLYNGYVLASGDPISVVRDDKVVDNYLGRMAV</sequence>
<dbReference type="PROSITE" id="PS50893">
    <property type="entry name" value="ABC_TRANSPORTER_2"/>
    <property type="match status" value="1"/>
</dbReference>
<organism evidence="5 6">
    <name type="scientific">Tectimicrobiota bacterium</name>
    <dbReference type="NCBI Taxonomy" id="2528274"/>
    <lineage>
        <taxon>Bacteria</taxon>
        <taxon>Pseudomonadati</taxon>
        <taxon>Nitrospinota/Tectimicrobiota group</taxon>
        <taxon>Candidatus Tectimicrobiota</taxon>
    </lineage>
</organism>
<keyword evidence="1" id="KW-0813">Transport</keyword>
<evidence type="ECO:0000313" key="6">
    <source>
        <dbReference type="Proteomes" id="UP000772181"/>
    </source>
</evidence>
<dbReference type="PANTHER" id="PTHR45772">
    <property type="entry name" value="CONSERVED COMPONENT OF ABC TRANSPORTER FOR NATURAL AMINO ACIDS-RELATED"/>
    <property type="match status" value="1"/>
</dbReference>